<keyword evidence="2" id="KW-0472">Membrane</keyword>
<feature type="compositionally biased region" description="Polar residues" evidence="1">
    <location>
        <begin position="297"/>
        <end position="312"/>
    </location>
</feature>
<dbReference type="InterPro" id="IPR003226">
    <property type="entry name" value="MYG1_exonuclease"/>
</dbReference>
<feature type="region of interest" description="Disordered" evidence="1">
    <location>
        <begin position="156"/>
        <end position="179"/>
    </location>
</feature>
<accession>A0A8D9I021</accession>
<feature type="region of interest" description="Disordered" evidence="1">
    <location>
        <begin position="297"/>
        <end position="362"/>
    </location>
</feature>
<dbReference type="Proteomes" id="UP000694005">
    <property type="component" value="Chromosome A04"/>
</dbReference>
<dbReference type="Pfam" id="PF06552">
    <property type="entry name" value="TOM20_plant"/>
    <property type="match status" value="1"/>
</dbReference>
<dbReference type="Gene3D" id="1.25.40.10">
    <property type="entry name" value="Tetratricopeptide repeat domain"/>
    <property type="match status" value="2"/>
</dbReference>
<keyword evidence="2" id="KW-0812">Transmembrane</keyword>
<evidence type="ECO:0000256" key="1">
    <source>
        <dbReference type="SAM" id="MobiDB-lite"/>
    </source>
</evidence>
<evidence type="ECO:0000313" key="4">
    <source>
        <dbReference type="Proteomes" id="UP000694005"/>
    </source>
</evidence>
<dbReference type="InterPro" id="IPR053277">
    <property type="entry name" value="Endomembrane_traffic_mod"/>
</dbReference>
<proteinExistence type="predicted"/>
<feature type="region of interest" description="Disordered" evidence="1">
    <location>
        <begin position="201"/>
        <end position="230"/>
    </location>
</feature>
<evidence type="ECO:0000256" key="2">
    <source>
        <dbReference type="SAM" id="Phobius"/>
    </source>
</evidence>
<feature type="transmembrane region" description="Helical" evidence="2">
    <location>
        <begin position="866"/>
        <end position="888"/>
    </location>
</feature>
<protein>
    <recommendedName>
        <fullName evidence="5">Rab-GAP TBC domain-containing protein</fullName>
    </recommendedName>
</protein>
<dbReference type="Pfam" id="PF03690">
    <property type="entry name" value="MYG1_exonuc"/>
    <property type="match status" value="1"/>
</dbReference>
<evidence type="ECO:0008006" key="5">
    <source>
        <dbReference type="Google" id="ProtNLM"/>
    </source>
</evidence>
<feature type="compositionally biased region" description="Polar residues" evidence="1">
    <location>
        <begin position="342"/>
        <end position="359"/>
    </location>
</feature>
<gene>
    <name evidence="3" type="ORF">BRAPAZ1V2_A04P16400.2</name>
</gene>
<feature type="compositionally biased region" description="Polar residues" evidence="1">
    <location>
        <begin position="201"/>
        <end position="218"/>
    </location>
</feature>
<evidence type="ECO:0000313" key="3">
    <source>
        <dbReference type="EMBL" id="CAG7906739.1"/>
    </source>
</evidence>
<dbReference type="PANTHER" id="PTHR45005:SF2">
    <property type="entry name" value="PROTEIN HLB1"/>
    <property type="match status" value="1"/>
</dbReference>
<dbReference type="SUPFAM" id="SSF48452">
    <property type="entry name" value="TPR-like"/>
    <property type="match status" value="1"/>
</dbReference>
<feature type="transmembrane region" description="Helical" evidence="2">
    <location>
        <begin position="60"/>
        <end position="79"/>
    </location>
</feature>
<reference evidence="3 4" key="1">
    <citation type="submission" date="2021-07" db="EMBL/GenBank/DDBJ databases">
        <authorList>
            <consortium name="Genoscope - CEA"/>
            <person name="William W."/>
        </authorList>
    </citation>
    <scope>NUCLEOTIDE SEQUENCE [LARGE SCALE GENOMIC DNA]</scope>
</reference>
<organism evidence="3 4">
    <name type="scientific">Brassica campestris</name>
    <name type="common">Field mustard</name>
    <dbReference type="NCBI Taxonomy" id="3711"/>
    <lineage>
        <taxon>Eukaryota</taxon>
        <taxon>Viridiplantae</taxon>
        <taxon>Streptophyta</taxon>
        <taxon>Embryophyta</taxon>
        <taxon>Tracheophyta</taxon>
        <taxon>Spermatophyta</taxon>
        <taxon>Magnoliopsida</taxon>
        <taxon>eudicotyledons</taxon>
        <taxon>Gunneridae</taxon>
        <taxon>Pentapetalae</taxon>
        <taxon>rosids</taxon>
        <taxon>malvids</taxon>
        <taxon>Brassicales</taxon>
        <taxon>Brassicaceae</taxon>
        <taxon>Brassiceae</taxon>
        <taxon>Brassica</taxon>
    </lineage>
</organism>
<dbReference type="SUPFAM" id="SSF47923">
    <property type="entry name" value="Ypt/Rab-GAP domain of gyp1p"/>
    <property type="match status" value="1"/>
</dbReference>
<dbReference type="Gramene" id="A04p16400.2_BraZ1">
    <property type="protein sequence ID" value="A04p16400.2_BraZ1.CDS"/>
    <property type="gene ID" value="A04g16400.2_BraZ1"/>
</dbReference>
<feature type="transmembrane region" description="Helical" evidence="2">
    <location>
        <begin position="12"/>
        <end position="32"/>
    </location>
</feature>
<dbReference type="InterPro" id="IPR011990">
    <property type="entry name" value="TPR-like_helical_dom_sf"/>
</dbReference>
<sequence length="1328" mass="147791">MFRGRLRLTTTMAIRSVSVLFFFQIIGGRWIVFADGSSGGAARNGYSGGAWSSAVAPSNVGLAVAVTVMAGLAVAFTVYSRRGSIGSPWSLRRRKHALQPSQWNAFFTDQGRLSDGGVKFLKKVRSGGVDPSIRPEVWPFLLGVYDLNSTEEERDSIRQQKQYVQPGLQRPLGVESGYGHRPRKICCLSMADTVEEPQLHNGTVSSESQTDQHPTSEPLSGDDPKLTDEIPEMKPELTDAKVEEVVQSEVNDLKPEELQPVVIDAKPELTDAKPEEVQPVVIDAKPELAHVNLSPEENQIRSTEADQGTSQAVMKKEDEGNRTFTMRELLSELKSDEGDGTPRSTVSPYSRESASQAAENNPAIDLINRIQVNDEEGRSRQRVLAFAARKYASSIERNPDDHDALYNWALILQESADNVSADSVSPSKDDLLEEACKKYDEATRLCPTLYDAYYNWAIAISDRAKMRGRTKEAEELWEQATNNYEKAVQLNWNSSQALNNWGLALQELSQIVPAREKEKVVRTAISKFRAAIRLQFDFHRAIYNLGTVLYGLAEDTLRTGGSGNGKDIPPGELYSQSAIYIAAAHSLKPSYSVYSSALRLVRSMLPLPHLKVGYLTAPPVGNSLAPHSDWKRTEFELNHERLLQVLKPEAREMGRNLSGKAETMSTNVEKKTVKVNITEIVSVTTCADLTLPPGAGLCIDTVHGPVYLVADSWESLDGWLDAIRLVYTIYARGKSDVLAGREGGRYGACNPNLKQLSSKLKEESMASPSTWCLSFPGSVYAKPRLLSSSTALPLAYHPLQNPNNSKLCSRKGKVDRLICRADFSQEAPLATAIGACILSSFVFPVAKRVEEEEEENSAIVSTDMRLAAMGIISFIPYFNWLSWVFAWLDTGKTRYSVYALVYLLPYLSSNLSISPEESWLPITSIVLGIIHVQLEASIANGDVQTLAFFRDPSKESIHFDKKHSKGLIRNFFNPLPLVAAAMAPSTAAVKVYSTTTPTSPSEVSVKRVGTHNGSFHCDEALGCFMIRLSDKFSGADIFRTRDPKILAELDAVLDVGGVYDPHHDRYDHHQKGFEEVFGHGFNTKLSSAGLVYKHFGKEIIAKELNVDQDHPDVLRLFLAVYKSFMEAIDAVDNGINQYDTDKPPRYVNNTHLSSRVGRLNLDWIDPDQSQEKENEAFQLAMALAGEEFLQSVRFHVRSWLPARSIVMQCLEERFKTDPSGEIMVLKQFCPWKLHLFELEQEMKIQPLIKYVIYQDERGKQWRVQAVAVAPDRFENRKGLPEQWRGLRDEQLSEAAEIPGCVFVHMSGFIGGNQSYDGALSMARTALTL</sequence>
<dbReference type="PANTHER" id="PTHR45005">
    <property type="match status" value="1"/>
</dbReference>
<name>A0A8D9I021_BRACM</name>
<dbReference type="EMBL" id="LS974620">
    <property type="protein sequence ID" value="CAG7906739.1"/>
    <property type="molecule type" value="Genomic_DNA"/>
</dbReference>
<dbReference type="InterPro" id="IPR035969">
    <property type="entry name" value="Rab-GAP_TBC_sf"/>
</dbReference>
<keyword evidence="2" id="KW-1133">Transmembrane helix</keyword>